<keyword evidence="2" id="KW-1003">Cell membrane</keyword>
<feature type="transmembrane region" description="Helical" evidence="9">
    <location>
        <begin position="281"/>
        <end position="304"/>
    </location>
</feature>
<evidence type="ECO:0000256" key="6">
    <source>
        <dbReference type="ARBA" id="ARBA00023136"/>
    </source>
</evidence>
<feature type="transmembrane region" description="Helical" evidence="9">
    <location>
        <begin position="128"/>
        <end position="150"/>
    </location>
</feature>
<dbReference type="PANTHER" id="PTHR24229:SF40">
    <property type="entry name" value="ALLATOSTATIN C RECEPTOR 1-RELATED"/>
    <property type="match status" value="1"/>
</dbReference>
<keyword evidence="7" id="KW-0675">Receptor</keyword>
<dbReference type="Gene3D" id="1.20.1070.10">
    <property type="entry name" value="Rhodopsin 7-helix transmembrane proteins"/>
    <property type="match status" value="1"/>
</dbReference>
<protein>
    <recommendedName>
        <fullName evidence="10">G-protein coupled receptors family 1 profile domain-containing protein</fullName>
    </recommendedName>
</protein>
<evidence type="ECO:0000256" key="1">
    <source>
        <dbReference type="ARBA" id="ARBA00004651"/>
    </source>
</evidence>
<dbReference type="OrthoDB" id="6076970at2759"/>
<reference evidence="11" key="1">
    <citation type="submission" date="2021-02" db="EMBL/GenBank/DDBJ databases">
        <authorList>
            <person name="Nowell W R."/>
        </authorList>
    </citation>
    <scope>NUCLEOTIDE SEQUENCE</scope>
</reference>
<dbReference type="GO" id="GO:0004930">
    <property type="term" value="F:G protein-coupled receptor activity"/>
    <property type="evidence" value="ECO:0007669"/>
    <property type="project" value="UniProtKB-KW"/>
</dbReference>
<dbReference type="GO" id="GO:0043005">
    <property type="term" value="C:neuron projection"/>
    <property type="evidence" value="ECO:0007669"/>
    <property type="project" value="TreeGrafter"/>
</dbReference>
<dbReference type="InterPro" id="IPR017452">
    <property type="entry name" value="GPCR_Rhodpsn_7TM"/>
</dbReference>
<dbReference type="PROSITE" id="PS50262">
    <property type="entry name" value="G_PROTEIN_RECEP_F1_2"/>
    <property type="match status" value="1"/>
</dbReference>
<dbReference type="GO" id="GO:0005886">
    <property type="term" value="C:plasma membrane"/>
    <property type="evidence" value="ECO:0007669"/>
    <property type="project" value="UniProtKB-SubCell"/>
</dbReference>
<dbReference type="SUPFAM" id="SSF81321">
    <property type="entry name" value="Family A G protein-coupled receptor-like"/>
    <property type="match status" value="1"/>
</dbReference>
<feature type="non-terminal residue" evidence="11">
    <location>
        <position position="1"/>
    </location>
</feature>
<dbReference type="PANTHER" id="PTHR24229">
    <property type="entry name" value="NEUROPEPTIDES RECEPTOR"/>
    <property type="match status" value="1"/>
</dbReference>
<feature type="transmembrane region" description="Helical" evidence="9">
    <location>
        <begin position="52"/>
        <end position="73"/>
    </location>
</feature>
<name>A0A815LVQ3_9BILA</name>
<gene>
    <name evidence="11" type="ORF">KQP761_LOCUS10330</name>
</gene>
<evidence type="ECO:0000256" key="8">
    <source>
        <dbReference type="ARBA" id="ARBA00023224"/>
    </source>
</evidence>
<feature type="transmembrane region" description="Helical" evidence="9">
    <location>
        <begin position="15"/>
        <end position="40"/>
    </location>
</feature>
<keyword evidence="8" id="KW-0807">Transducer</keyword>
<evidence type="ECO:0000256" key="9">
    <source>
        <dbReference type="SAM" id="Phobius"/>
    </source>
</evidence>
<keyword evidence="4 9" id="KW-1133">Transmembrane helix</keyword>
<sequence>YYNFHLSKKRIMENVILRILFVLTNAAIFLGTIVLNILAIIYIRSRRDKTSIAILVVNLAIADMIHAMGIIFFSSNLLTPSWIFGEFGCKFSLTIDVLCTVVIVYTVAALSVERYIDARAKLATKYRLVITFISLLVIWTVGLLLPYPFIFYTYLYDQANSANKNSTTLAPILTCRSVLSERALLIYEITLYIIAFIIPYSIIVLFSLKLLRFLHQWLNRKRKLTRAMITKRRTRGVKLVLCIVLSFLICYTPFWIFKFYTSFLLDETIRRRPLLKRFLKYAHQLVVLLSHIEGILNPLFFIVLTEHFCATFSKHRQKTMNYFGARSSLIPHPSRRKLSTANGITSTPKITITAANTEINVLLSSHPSIFEGNEKMHSNGGFQMLARDGQSFAKNAFQNSPEII</sequence>
<dbReference type="Pfam" id="PF00001">
    <property type="entry name" value="7tm_1"/>
    <property type="match status" value="1"/>
</dbReference>
<dbReference type="GO" id="GO:0007218">
    <property type="term" value="P:neuropeptide signaling pathway"/>
    <property type="evidence" value="ECO:0007669"/>
    <property type="project" value="TreeGrafter"/>
</dbReference>
<comment type="subcellular location">
    <subcellularLocation>
        <location evidence="1">Cell membrane</location>
        <topology evidence="1">Multi-pass membrane protein</topology>
    </subcellularLocation>
</comment>
<evidence type="ECO:0000259" key="10">
    <source>
        <dbReference type="PROSITE" id="PS50262"/>
    </source>
</evidence>
<feature type="transmembrane region" description="Helical" evidence="9">
    <location>
        <begin position="189"/>
        <end position="215"/>
    </location>
</feature>
<evidence type="ECO:0000313" key="12">
    <source>
        <dbReference type="Proteomes" id="UP000663834"/>
    </source>
</evidence>
<dbReference type="Proteomes" id="UP000663834">
    <property type="component" value="Unassembled WGS sequence"/>
</dbReference>
<keyword evidence="6 9" id="KW-0472">Membrane</keyword>
<evidence type="ECO:0000313" key="11">
    <source>
        <dbReference type="EMBL" id="CAF1415385.1"/>
    </source>
</evidence>
<keyword evidence="5" id="KW-0297">G-protein coupled receptor</keyword>
<accession>A0A815LVQ3</accession>
<dbReference type="PRINTS" id="PR00237">
    <property type="entry name" value="GPCRRHODOPSN"/>
</dbReference>
<keyword evidence="3 9" id="KW-0812">Transmembrane</keyword>
<feature type="domain" description="G-protein coupled receptors family 1 profile" evidence="10">
    <location>
        <begin position="35"/>
        <end position="301"/>
    </location>
</feature>
<proteinExistence type="predicted"/>
<dbReference type="AlphaFoldDB" id="A0A815LVQ3"/>
<evidence type="ECO:0000256" key="4">
    <source>
        <dbReference type="ARBA" id="ARBA00022989"/>
    </source>
</evidence>
<evidence type="ECO:0000256" key="2">
    <source>
        <dbReference type="ARBA" id="ARBA00022475"/>
    </source>
</evidence>
<comment type="caution">
    <text evidence="11">The sequence shown here is derived from an EMBL/GenBank/DDBJ whole genome shotgun (WGS) entry which is preliminary data.</text>
</comment>
<dbReference type="EMBL" id="CAJNOW010004392">
    <property type="protein sequence ID" value="CAF1415385.1"/>
    <property type="molecule type" value="Genomic_DNA"/>
</dbReference>
<organism evidence="11 12">
    <name type="scientific">Rotaria magnacalcarata</name>
    <dbReference type="NCBI Taxonomy" id="392030"/>
    <lineage>
        <taxon>Eukaryota</taxon>
        <taxon>Metazoa</taxon>
        <taxon>Spiralia</taxon>
        <taxon>Gnathifera</taxon>
        <taxon>Rotifera</taxon>
        <taxon>Eurotatoria</taxon>
        <taxon>Bdelloidea</taxon>
        <taxon>Philodinida</taxon>
        <taxon>Philodinidae</taxon>
        <taxon>Rotaria</taxon>
    </lineage>
</organism>
<evidence type="ECO:0000256" key="7">
    <source>
        <dbReference type="ARBA" id="ARBA00023170"/>
    </source>
</evidence>
<dbReference type="InterPro" id="IPR000276">
    <property type="entry name" value="GPCR_Rhodpsn"/>
</dbReference>
<dbReference type="GO" id="GO:0042923">
    <property type="term" value="F:neuropeptide binding"/>
    <property type="evidence" value="ECO:0007669"/>
    <property type="project" value="TreeGrafter"/>
</dbReference>
<evidence type="ECO:0000256" key="5">
    <source>
        <dbReference type="ARBA" id="ARBA00023040"/>
    </source>
</evidence>
<feature type="transmembrane region" description="Helical" evidence="9">
    <location>
        <begin position="93"/>
        <end position="116"/>
    </location>
</feature>
<evidence type="ECO:0000256" key="3">
    <source>
        <dbReference type="ARBA" id="ARBA00022692"/>
    </source>
</evidence>
<feature type="transmembrane region" description="Helical" evidence="9">
    <location>
        <begin position="236"/>
        <end position="261"/>
    </location>
</feature>